<dbReference type="AlphaFoldDB" id="A0A1B1MYG5"/>
<reference evidence="1 2" key="1">
    <citation type="submission" date="2016-01" db="EMBL/GenBank/DDBJ databases">
        <title>Complete Genome Sequence of Paenibacillus yonginensis DCY84, a novel Plant Growth-Promoting Bacteria with Elicitation of Induced Systemic Resistance.</title>
        <authorList>
            <person name="Kim Y.J."/>
            <person name="Yang D.C."/>
            <person name="Sukweenadhi J."/>
        </authorList>
    </citation>
    <scope>NUCLEOTIDE SEQUENCE [LARGE SCALE GENOMIC DNA]</scope>
    <source>
        <strain evidence="1 2">DCY84</strain>
    </source>
</reference>
<evidence type="ECO:0000313" key="1">
    <source>
        <dbReference type="EMBL" id="ANS74213.1"/>
    </source>
</evidence>
<gene>
    <name evidence="1" type="ORF">AWM70_06135</name>
</gene>
<dbReference type="OrthoDB" id="9770793at2"/>
<dbReference type="Pfam" id="PF06089">
    <property type="entry name" value="Asparaginase_II"/>
    <property type="match status" value="1"/>
</dbReference>
<keyword evidence="2" id="KW-1185">Reference proteome</keyword>
<dbReference type="EMBL" id="CP014167">
    <property type="protein sequence ID" value="ANS74213.1"/>
    <property type="molecule type" value="Genomic_DNA"/>
</dbReference>
<organism evidence="1 2">
    <name type="scientific">Paenibacillus yonginensis</name>
    <dbReference type="NCBI Taxonomy" id="1462996"/>
    <lineage>
        <taxon>Bacteria</taxon>
        <taxon>Bacillati</taxon>
        <taxon>Bacillota</taxon>
        <taxon>Bacilli</taxon>
        <taxon>Bacillales</taxon>
        <taxon>Paenibacillaceae</taxon>
        <taxon>Paenibacillus</taxon>
    </lineage>
</organism>
<dbReference type="PANTHER" id="PTHR42110:SF1">
    <property type="entry name" value="L-ASPARAGINASE, PUTATIVE (AFU_ORTHOLOGUE AFUA_3G11890)-RELATED"/>
    <property type="match status" value="1"/>
</dbReference>
<proteinExistence type="predicted"/>
<dbReference type="STRING" id="1462996.AWM70_06135"/>
<name>A0A1B1MYG5_9BACL</name>
<protein>
    <submittedName>
        <fullName evidence="1">L-asparaginase</fullName>
    </submittedName>
</protein>
<dbReference type="PANTHER" id="PTHR42110">
    <property type="entry name" value="L-ASPARAGINASE, PUTATIVE (AFU_ORTHOLOGUE AFUA_3G11890)-RELATED"/>
    <property type="match status" value="1"/>
</dbReference>
<accession>A0A1B1MYG5</accession>
<dbReference type="InterPro" id="IPR010349">
    <property type="entry name" value="Asparaginase_II"/>
</dbReference>
<dbReference type="RefSeq" id="WP_068694810.1">
    <property type="nucleotide sequence ID" value="NZ_CP014167.1"/>
</dbReference>
<evidence type="ECO:0000313" key="2">
    <source>
        <dbReference type="Proteomes" id="UP000092573"/>
    </source>
</evidence>
<sequence length="335" mass="36108">MTGAIDVYRGDYLESTHEVHIAVVDGAGNLLYAYGDPYRPTFPRSSMKPFQAVPIIETGTAAALDFSLSDLALSCSSHSGEPVHRAAVLDILRRAGLKEEALQCGTHVPRDKASYLELVRQGGDLTPVYSNCSGKHAGMLATAVYMNEDTASYREVQHPVQQRILEVLSDVCSFPVSEIAFSVDGCGVPVHRIPLLNAAWGYARLANPSGLGPRRAEALRMIGQAMIAHPEMVAGQNRFDTDVMRAFRGNLVSKTGAEGVQCLGIVNSGIGIAVKTEDGTARATSVAAMEVLKQLGVGDEGIYKELETYLHMPVTNARKEKIGVIKANFTLNRIH</sequence>
<dbReference type="Proteomes" id="UP000092573">
    <property type="component" value="Chromosome"/>
</dbReference>
<dbReference type="KEGG" id="pyg:AWM70_06135"/>